<feature type="binding site" evidence="13">
    <location>
        <begin position="521"/>
        <end position="526"/>
    </location>
    <ligand>
        <name>GTP</name>
        <dbReference type="ChEBI" id="CHEBI:37565"/>
    </ligand>
</feature>
<dbReference type="EnsemblMetazoa" id="XM_022806233">
    <property type="protein sequence ID" value="XP_022661968"/>
    <property type="gene ID" value="LOC111250669"/>
</dbReference>
<dbReference type="FunFam" id="3.30.470.30:FF:000040">
    <property type="entry name" value="mRNA-capping enzyme"/>
    <property type="match status" value="1"/>
</dbReference>
<dbReference type="GO" id="GO:0004651">
    <property type="term" value="F:polynucleotide 5'-phosphatase activity"/>
    <property type="evidence" value="ECO:0007669"/>
    <property type="project" value="UniProtKB-UniRule"/>
</dbReference>
<name>A0A7M7K8F5_VARDE</name>
<dbReference type="Gene3D" id="3.90.190.10">
    <property type="entry name" value="Protein tyrosine phosphatase superfamily"/>
    <property type="match status" value="1"/>
</dbReference>
<dbReference type="CTD" id="32379"/>
<keyword evidence="4 10" id="KW-0548">Nucleotidyltransferase</keyword>
<evidence type="ECO:0000256" key="4">
    <source>
        <dbReference type="ARBA" id="ARBA00022695"/>
    </source>
</evidence>
<dbReference type="PANTHER" id="PTHR10367:SF17">
    <property type="entry name" value="MRNA-CAPPING ENZYME"/>
    <property type="match status" value="1"/>
</dbReference>
<dbReference type="GO" id="GO:0005525">
    <property type="term" value="F:GTP binding"/>
    <property type="evidence" value="ECO:0007669"/>
    <property type="project" value="UniProtKB-UniRule"/>
</dbReference>
<dbReference type="EC" id="3.6.1.74" evidence="10"/>
<feature type="binding site" evidence="13">
    <location>
        <begin position="441"/>
        <end position="443"/>
    </location>
    <ligand>
        <name>GTP</name>
        <dbReference type="ChEBI" id="CHEBI:37565"/>
    </ligand>
</feature>
<evidence type="ECO:0000256" key="14">
    <source>
        <dbReference type="SAM" id="MobiDB-lite"/>
    </source>
</evidence>
<evidence type="ECO:0000256" key="5">
    <source>
        <dbReference type="ARBA" id="ARBA00022741"/>
    </source>
</evidence>
<dbReference type="GO" id="GO:0006370">
    <property type="term" value="P:7-methylguanosine mRNA capping"/>
    <property type="evidence" value="ECO:0007669"/>
    <property type="project" value="UniProtKB-UniRule"/>
</dbReference>
<organism evidence="16 17">
    <name type="scientific">Varroa destructor</name>
    <name type="common">Honeybee mite</name>
    <dbReference type="NCBI Taxonomy" id="109461"/>
    <lineage>
        <taxon>Eukaryota</taxon>
        <taxon>Metazoa</taxon>
        <taxon>Ecdysozoa</taxon>
        <taxon>Arthropoda</taxon>
        <taxon>Chelicerata</taxon>
        <taxon>Arachnida</taxon>
        <taxon>Acari</taxon>
        <taxon>Parasitiformes</taxon>
        <taxon>Mesostigmata</taxon>
        <taxon>Gamasina</taxon>
        <taxon>Dermanyssoidea</taxon>
        <taxon>Varroidae</taxon>
        <taxon>Varroa</taxon>
    </lineage>
</organism>
<dbReference type="GO" id="GO:0140818">
    <property type="term" value="F:mRNA 5'-triphosphate monophosphatase activity"/>
    <property type="evidence" value="ECO:0007669"/>
    <property type="project" value="UniProtKB-EC"/>
</dbReference>
<dbReference type="Gene3D" id="3.30.470.30">
    <property type="entry name" value="DNA ligase/mRNA capping enzyme"/>
    <property type="match status" value="1"/>
</dbReference>
<dbReference type="RefSeq" id="XP_022661967.1">
    <property type="nucleotide sequence ID" value="XM_022806232.1"/>
</dbReference>
<keyword evidence="7 10" id="KW-0342">GTP-binding</keyword>
<evidence type="ECO:0000313" key="16">
    <source>
        <dbReference type="EnsemblMetazoa" id="XP_022661971"/>
    </source>
</evidence>
<comment type="catalytic activity">
    <reaction evidence="10">
        <text>a 5'-end triphospho-ribonucleoside in mRNA + H2O = a 5'-end diphospho-ribonucleoside in mRNA + phosphate + H(+)</text>
        <dbReference type="Rhea" id="RHEA:67004"/>
        <dbReference type="Rhea" id="RHEA-COMP:17164"/>
        <dbReference type="Rhea" id="RHEA-COMP:17165"/>
        <dbReference type="ChEBI" id="CHEBI:15377"/>
        <dbReference type="ChEBI" id="CHEBI:15378"/>
        <dbReference type="ChEBI" id="CHEBI:43474"/>
        <dbReference type="ChEBI" id="CHEBI:167616"/>
        <dbReference type="ChEBI" id="CHEBI:167618"/>
        <dbReference type="EC" id="3.6.1.74"/>
    </reaction>
</comment>
<keyword evidence="2 10" id="KW-0507">mRNA processing</keyword>
<evidence type="ECO:0000256" key="6">
    <source>
        <dbReference type="ARBA" id="ARBA00023042"/>
    </source>
</evidence>
<keyword evidence="10" id="KW-0378">Hydrolase</keyword>
<dbReference type="PANTHER" id="PTHR10367">
    <property type="entry name" value="MRNA-CAPPING ENZYME"/>
    <property type="match status" value="1"/>
</dbReference>
<evidence type="ECO:0000256" key="9">
    <source>
        <dbReference type="ARBA" id="ARBA00044624"/>
    </source>
</evidence>
<keyword evidence="3 10" id="KW-0808">Transferase</keyword>
<dbReference type="InterPro" id="IPR029021">
    <property type="entry name" value="Prot-tyrosine_phosphatase-like"/>
</dbReference>
<dbReference type="OrthoDB" id="200924at2759"/>
<keyword evidence="17" id="KW-1185">Reference proteome</keyword>
<dbReference type="InterPro" id="IPR012340">
    <property type="entry name" value="NA-bd_OB-fold"/>
</dbReference>
<evidence type="ECO:0000259" key="15">
    <source>
        <dbReference type="PROSITE" id="PS50056"/>
    </source>
</evidence>
<dbReference type="InterPro" id="IPR051029">
    <property type="entry name" value="mRNA_Capping_Enz/RNA_Phosphat"/>
</dbReference>
<feature type="region of interest" description="Disordered" evidence="14">
    <location>
        <begin position="561"/>
        <end position="603"/>
    </location>
</feature>
<dbReference type="EnsemblMetazoa" id="XM_022806235">
    <property type="protein sequence ID" value="XP_022661970"/>
    <property type="gene ID" value="LOC111250669"/>
</dbReference>
<comment type="subcellular location">
    <subcellularLocation>
        <location evidence="1 10">Nucleus</location>
    </subcellularLocation>
</comment>
<dbReference type="GeneID" id="111250669"/>
<evidence type="ECO:0000256" key="2">
    <source>
        <dbReference type="ARBA" id="ARBA00022664"/>
    </source>
</evidence>
<dbReference type="Pfam" id="PF03919">
    <property type="entry name" value="mRNA_cap_C"/>
    <property type="match status" value="1"/>
</dbReference>
<dbReference type="InterPro" id="IPR000387">
    <property type="entry name" value="Tyr_Pase_dom"/>
</dbReference>
<feature type="binding site" evidence="13">
    <location>
        <position position="281"/>
    </location>
    <ligand>
        <name>GTP</name>
        <dbReference type="ChEBI" id="CHEBI:37565"/>
    </ligand>
</feature>
<feature type="active site" description="Phosphocysteine intermediate" evidence="11">
    <location>
        <position position="131"/>
    </location>
</feature>
<dbReference type="GO" id="GO:0004484">
    <property type="term" value="F:mRNA guanylyltransferase activity"/>
    <property type="evidence" value="ECO:0007669"/>
    <property type="project" value="UniProtKB-UniRule"/>
</dbReference>
<dbReference type="SUPFAM" id="SSF56091">
    <property type="entry name" value="DNA ligase/mRNA capping enzyme, catalytic domain"/>
    <property type="match status" value="1"/>
</dbReference>
<dbReference type="SUPFAM" id="SSF50249">
    <property type="entry name" value="Nucleic acid-binding proteins"/>
    <property type="match status" value="1"/>
</dbReference>
<feature type="binding site" evidence="13">
    <location>
        <position position="297"/>
    </location>
    <ligand>
        <name>GTP</name>
        <dbReference type="ChEBI" id="CHEBI:37565"/>
    </ligand>
</feature>
<dbReference type="GO" id="GO:0005524">
    <property type="term" value="F:ATP binding"/>
    <property type="evidence" value="ECO:0007669"/>
    <property type="project" value="InterPro"/>
</dbReference>
<evidence type="ECO:0000256" key="1">
    <source>
        <dbReference type="ARBA" id="ARBA00004123"/>
    </source>
</evidence>
<evidence type="ECO:0000256" key="11">
    <source>
        <dbReference type="PIRSR" id="PIRSR036958-1"/>
    </source>
</evidence>
<dbReference type="EnsemblMetazoa" id="XM_022806236">
    <property type="protein sequence ID" value="XP_022661971"/>
    <property type="gene ID" value="LOC111250669"/>
</dbReference>
<accession>A0A7M7K8F5</accession>
<dbReference type="CDD" id="cd07895">
    <property type="entry name" value="Adenylation_mRNA_capping"/>
    <property type="match status" value="1"/>
</dbReference>
<dbReference type="Gene3D" id="2.40.50.140">
    <property type="entry name" value="Nucleic acid-binding proteins"/>
    <property type="match status" value="1"/>
</dbReference>
<dbReference type="KEGG" id="vde:111250669"/>
<dbReference type="RefSeq" id="XP_022661968.1">
    <property type="nucleotide sequence ID" value="XM_022806233.1"/>
</dbReference>
<keyword evidence="5 10" id="KW-0547">Nucleotide-binding</keyword>
<reference evidence="16" key="1">
    <citation type="submission" date="2021-01" db="UniProtKB">
        <authorList>
            <consortium name="EnsemblMetazoa"/>
        </authorList>
    </citation>
    <scope>IDENTIFICATION</scope>
</reference>
<dbReference type="Proteomes" id="UP000594260">
    <property type="component" value="Unplaced"/>
</dbReference>
<dbReference type="SUPFAM" id="SSF52799">
    <property type="entry name" value="(Phosphotyrosine protein) phosphatases II"/>
    <property type="match status" value="1"/>
</dbReference>
<dbReference type="InterPro" id="IPR016130">
    <property type="entry name" value="Tyr_Pase_AS"/>
</dbReference>
<feature type="binding site" evidence="13">
    <location>
        <begin position="325"/>
        <end position="327"/>
    </location>
    <ligand>
        <name>GTP</name>
        <dbReference type="ChEBI" id="CHEBI:37565"/>
    </ligand>
</feature>
<comment type="similarity">
    <text evidence="10">In the N-terminal section; belongs to the non-receptor class of the protein-tyrosine phosphatase family.</text>
</comment>
<evidence type="ECO:0000256" key="13">
    <source>
        <dbReference type="PIRSR" id="PIRSR036958-3"/>
    </source>
</evidence>
<dbReference type="RefSeq" id="XP_022661970.1">
    <property type="nucleotide sequence ID" value="XM_022806235.1"/>
</dbReference>
<dbReference type="Pfam" id="PF01331">
    <property type="entry name" value="mRNA_cap_enzyme"/>
    <property type="match status" value="1"/>
</dbReference>
<feature type="domain" description="Tyrosine specific protein phosphatases" evidence="15">
    <location>
        <begin position="109"/>
        <end position="176"/>
    </location>
</feature>
<keyword evidence="6 10" id="KW-0506">mRNA capping</keyword>
<evidence type="ECO:0000256" key="7">
    <source>
        <dbReference type="ARBA" id="ARBA00023134"/>
    </source>
</evidence>
<dbReference type="PROSITE" id="PS00383">
    <property type="entry name" value="TYR_PHOSPHATASE_1"/>
    <property type="match status" value="1"/>
</dbReference>
<dbReference type="InterPro" id="IPR017074">
    <property type="entry name" value="mRNA_cap_enz_bifunc"/>
</dbReference>
<evidence type="ECO:0000256" key="8">
    <source>
        <dbReference type="ARBA" id="ARBA00023242"/>
    </source>
</evidence>
<dbReference type="InterPro" id="IPR001339">
    <property type="entry name" value="mRNA_cap_enzyme_adenylation"/>
</dbReference>
<comment type="similarity">
    <text evidence="10">In the C-terminal section; belongs to the eukaryotic GTase family.</text>
</comment>
<dbReference type="GO" id="GO:0004721">
    <property type="term" value="F:phosphoprotein phosphatase activity"/>
    <property type="evidence" value="ECO:0007669"/>
    <property type="project" value="UniProtKB-UniRule"/>
</dbReference>
<sequence length="603" mass="69072">MDEHTPSSRLPDRWLNCPKIGSLLADIFVPFKTPLDDRYRKDIAKTELYWEPSHVIGICEARNINLGLIVDLTFAKRYYKPEAFIRNGIVHKKIACRGHNETPDATAKQEFIAVCLGYLQNHRCKKIGVHCTHGYNRTGFLICAYLVEELHWSISAAVREFQKAREPGIYKPEYISALIVMYGDEEDTLEAAPWPTWEDPATQSDDIEREKRSKEFMSGIPGVSFVGDRHETEEIQRKAAEMCGFRRQGFPGMQPVSMDCDNLLNLKEEHHVVSWKADGTRYMMLIAGKNRVYFLDRDNAVFKVDGLSFPWKKDPKQHLQCTLLDGEMVIDNNNGTPTPRFLIYDIAFCEKFPIRNQPFSTRVECIKDVIIGARSAAAEKGIINMDSQPFRVRLKEFYDVSMTEKLLGEKFQSQLAHEIDGLIFQPSAKPYKADRCDYILKWKPPELNTIDFRLKIETTKLSEGDPRKLEGFLFVGGLNKHFAKLGKVAKQDRALDGKIVECCFQQFDRNGQTQLGWVMLRERTDKSFPNGYKTALGVMKSIQKPITKDNLIKFINKEAVKEPGWPRSPGQPGPPVAFQKRPNSDFLVPQVPPQRAKMLKDDD</sequence>
<feature type="active site" description="N6-GMP-lysine intermediate" evidence="12">
    <location>
        <position position="276"/>
    </location>
</feature>
<dbReference type="PROSITE" id="PS50056">
    <property type="entry name" value="TYR_PHOSPHATASE_2"/>
    <property type="match status" value="1"/>
</dbReference>
<dbReference type="Pfam" id="PF00782">
    <property type="entry name" value="DSPc"/>
    <property type="match status" value="1"/>
</dbReference>
<dbReference type="GO" id="GO:0005634">
    <property type="term" value="C:nucleus"/>
    <property type="evidence" value="ECO:0007669"/>
    <property type="project" value="UniProtKB-SubCell"/>
</dbReference>
<dbReference type="AlphaFoldDB" id="A0A7M7K8F5"/>
<comment type="catalytic activity">
    <reaction evidence="9">
        <text>a 5'-end diphospho-ribonucleoside in mRNA + GTP + H(+) = a 5'-end (5'-triphosphoguanosine)-ribonucleoside in mRNA + diphosphate</text>
        <dbReference type="Rhea" id="RHEA:67012"/>
        <dbReference type="Rhea" id="RHEA-COMP:17165"/>
        <dbReference type="Rhea" id="RHEA-COMP:17166"/>
        <dbReference type="ChEBI" id="CHEBI:15378"/>
        <dbReference type="ChEBI" id="CHEBI:33019"/>
        <dbReference type="ChEBI" id="CHEBI:37565"/>
        <dbReference type="ChEBI" id="CHEBI:167616"/>
        <dbReference type="ChEBI" id="CHEBI:167617"/>
        <dbReference type="EC" id="2.7.7.50"/>
    </reaction>
    <physiologicalReaction direction="left-to-right" evidence="9">
        <dbReference type="Rhea" id="RHEA:67013"/>
    </physiologicalReaction>
</comment>
<dbReference type="EnsemblMetazoa" id="XM_022806232">
    <property type="protein sequence ID" value="XP_022661967"/>
    <property type="gene ID" value="LOC111250669"/>
</dbReference>
<dbReference type="OMA" id="LGPPDRW"/>
<dbReference type="InterPro" id="IPR013846">
    <property type="entry name" value="mRNA_cap_enzyme_C"/>
</dbReference>
<keyword evidence="8 10" id="KW-0539">Nucleus</keyword>
<evidence type="ECO:0000256" key="12">
    <source>
        <dbReference type="PIRSR" id="PIRSR036958-2"/>
    </source>
</evidence>
<evidence type="ECO:0000256" key="10">
    <source>
        <dbReference type="PIRNR" id="PIRNR036958"/>
    </source>
</evidence>
<dbReference type="InParanoid" id="A0A7M7K8F5"/>
<dbReference type="RefSeq" id="XP_022661971.1">
    <property type="nucleotide sequence ID" value="XM_022806236.1"/>
</dbReference>
<dbReference type="FunCoup" id="A0A7M7K8F5">
    <property type="interactions" value="1823"/>
</dbReference>
<protein>
    <recommendedName>
        <fullName evidence="10">mRNA-capping enzyme</fullName>
    </recommendedName>
    <domain>
        <recommendedName>
            <fullName evidence="10">mRNA 5'-triphosphate monophosphatase</fullName>
            <ecNumber evidence="10">3.6.1.74</ecNumber>
        </recommendedName>
        <alternativeName>
            <fullName evidence="10">mRNA 5'-phosphatase</fullName>
        </alternativeName>
    </domain>
    <domain>
        <recommendedName>
            <fullName evidence="10">mRNA guanylyltransferase</fullName>
            <ecNumber evidence="10">2.7.7.50</ecNumber>
        </recommendedName>
        <alternativeName>
            <fullName evidence="10">GTP--RNA guanylyltransferase</fullName>
            <shortName evidence="10">GTase</shortName>
        </alternativeName>
    </domain>
</protein>
<evidence type="ECO:0000256" key="3">
    <source>
        <dbReference type="ARBA" id="ARBA00022679"/>
    </source>
</evidence>
<comment type="function">
    <text evidence="10">Bifunctional mRNA-capping enzyme exhibiting RNA 5'-triphosphate monophosphatase activity in the N-terminal part and mRNA guanylyltransferase activity in the C-terminal part. Catalyzes the first two steps of cap formation: by removing the gamma-phosphate from the 5'-triphosphate end of nascent mRNA to yield a diphosphate end, and by transferring the GMP moiety of GTP to the 5'-diphosphate terminus of RNA via a covalent enzyme-GMP reaction intermediate.</text>
</comment>
<evidence type="ECO:0000313" key="17">
    <source>
        <dbReference type="Proteomes" id="UP000594260"/>
    </source>
</evidence>
<dbReference type="InterPro" id="IPR000340">
    <property type="entry name" value="Dual-sp_phosphatase_cat-dom"/>
</dbReference>
<proteinExistence type="inferred from homology"/>
<dbReference type="EC" id="2.7.7.50" evidence="10"/>
<dbReference type="PIRSF" id="PIRSF036958">
    <property type="entry name" value="mRNA_capping_HCE"/>
    <property type="match status" value="1"/>
</dbReference>